<dbReference type="PANTHER" id="PTHR19282">
    <property type="entry name" value="TETRASPANIN"/>
    <property type="match status" value="1"/>
</dbReference>
<gene>
    <name evidence="8" type="ORF">EGW08_016050</name>
</gene>
<evidence type="ECO:0000256" key="2">
    <source>
        <dbReference type="ARBA" id="ARBA00006840"/>
    </source>
</evidence>
<comment type="similarity">
    <text evidence="2 7">Belongs to the tetraspanin (TM4SF) family.</text>
</comment>
<evidence type="ECO:0000313" key="9">
    <source>
        <dbReference type="Proteomes" id="UP000271974"/>
    </source>
</evidence>
<dbReference type="PANTHER" id="PTHR19282:SF551">
    <property type="entry name" value="RE08073P-RELATED"/>
    <property type="match status" value="1"/>
</dbReference>
<evidence type="ECO:0000256" key="5">
    <source>
        <dbReference type="ARBA" id="ARBA00023136"/>
    </source>
</evidence>
<dbReference type="Proteomes" id="UP000271974">
    <property type="component" value="Unassembled WGS sequence"/>
</dbReference>
<reference evidence="8 9" key="1">
    <citation type="submission" date="2019-01" db="EMBL/GenBank/DDBJ databases">
        <title>A draft genome assembly of the solar-powered sea slug Elysia chlorotica.</title>
        <authorList>
            <person name="Cai H."/>
            <person name="Li Q."/>
            <person name="Fang X."/>
            <person name="Li J."/>
            <person name="Curtis N.E."/>
            <person name="Altenburger A."/>
            <person name="Shibata T."/>
            <person name="Feng M."/>
            <person name="Maeda T."/>
            <person name="Schwartz J.A."/>
            <person name="Shigenobu S."/>
            <person name="Lundholm N."/>
            <person name="Nishiyama T."/>
            <person name="Yang H."/>
            <person name="Hasebe M."/>
            <person name="Li S."/>
            <person name="Pierce S.K."/>
            <person name="Wang J."/>
        </authorList>
    </citation>
    <scope>NUCLEOTIDE SEQUENCE [LARGE SCALE GENOMIC DNA]</scope>
    <source>
        <strain evidence="8">EC2010</strain>
        <tissue evidence="8">Whole organism of an adult</tissue>
    </source>
</reference>
<proteinExistence type="inferred from homology"/>
<keyword evidence="9" id="KW-1185">Reference proteome</keyword>
<feature type="disulfide bond" evidence="6">
    <location>
        <begin position="172"/>
        <end position="188"/>
    </location>
</feature>
<dbReference type="EMBL" id="RQTK01000681">
    <property type="protein sequence ID" value="RUS76206.1"/>
    <property type="molecule type" value="Genomic_DNA"/>
</dbReference>
<evidence type="ECO:0000256" key="1">
    <source>
        <dbReference type="ARBA" id="ARBA00004141"/>
    </source>
</evidence>
<evidence type="ECO:0000256" key="6">
    <source>
        <dbReference type="PIRSR" id="PIRSR002419-1"/>
    </source>
</evidence>
<keyword evidence="3 7" id="KW-0812">Transmembrane</keyword>
<dbReference type="InterPro" id="IPR000301">
    <property type="entry name" value="Tetraspanin_animals"/>
</dbReference>
<keyword evidence="5 7" id="KW-0472">Membrane</keyword>
<keyword evidence="6" id="KW-1015">Disulfide bond</keyword>
<dbReference type="PIRSF" id="PIRSF002419">
    <property type="entry name" value="Tetraspanin"/>
    <property type="match status" value="1"/>
</dbReference>
<evidence type="ECO:0000256" key="4">
    <source>
        <dbReference type="ARBA" id="ARBA00022989"/>
    </source>
</evidence>
<accession>A0A3S0ZD69</accession>
<name>A0A3S0ZD69_ELYCH</name>
<feature type="transmembrane region" description="Helical" evidence="7">
    <location>
        <begin position="12"/>
        <end position="36"/>
    </location>
</feature>
<evidence type="ECO:0000256" key="3">
    <source>
        <dbReference type="ARBA" id="ARBA00022692"/>
    </source>
</evidence>
<dbReference type="InterPro" id="IPR018499">
    <property type="entry name" value="Tetraspanin/Peripherin"/>
</dbReference>
<dbReference type="AlphaFoldDB" id="A0A3S0ZD69"/>
<sequence>MALVGICKMLMVILNILFLIISLAFTAIGVVLVFMVDMFLKNAFDSAKSAAGTSGYTIEGEASDLKDFPILYELGVAFLAFGVVLFVLSLIGCCGSCCSQCCRIMLLVFAVIMFVMVVAEIAVFSLFLVKDSALHKKLKDEVQSKITSDYDENSGNTFTATIIIINREGDCCGMEGVADFGTKSHLSCEAANENTGCYDKMQDLLQDNDVYAGLAVAGILALQVLEIICAIVIYKDEKSKIFPI</sequence>
<dbReference type="STRING" id="188477.A0A3S0ZD69"/>
<dbReference type="SUPFAM" id="SSF48652">
    <property type="entry name" value="Tetraspanin"/>
    <property type="match status" value="1"/>
</dbReference>
<feature type="transmembrane region" description="Helical" evidence="7">
    <location>
        <begin position="104"/>
        <end position="129"/>
    </location>
</feature>
<dbReference type="Gene3D" id="1.10.1450.10">
    <property type="entry name" value="Tetraspanin"/>
    <property type="match status" value="1"/>
</dbReference>
<dbReference type="GO" id="GO:0005886">
    <property type="term" value="C:plasma membrane"/>
    <property type="evidence" value="ECO:0007669"/>
    <property type="project" value="TreeGrafter"/>
</dbReference>
<dbReference type="OrthoDB" id="6279736at2759"/>
<organism evidence="8 9">
    <name type="scientific">Elysia chlorotica</name>
    <name type="common">Eastern emerald elysia</name>
    <name type="synonym">Sea slug</name>
    <dbReference type="NCBI Taxonomy" id="188477"/>
    <lineage>
        <taxon>Eukaryota</taxon>
        <taxon>Metazoa</taxon>
        <taxon>Spiralia</taxon>
        <taxon>Lophotrochozoa</taxon>
        <taxon>Mollusca</taxon>
        <taxon>Gastropoda</taxon>
        <taxon>Heterobranchia</taxon>
        <taxon>Euthyneura</taxon>
        <taxon>Panpulmonata</taxon>
        <taxon>Sacoglossa</taxon>
        <taxon>Placobranchoidea</taxon>
        <taxon>Plakobranchidae</taxon>
        <taxon>Elysia</taxon>
    </lineage>
</organism>
<feature type="disulfide bond" evidence="6">
    <location>
        <begin position="171"/>
        <end position="197"/>
    </location>
</feature>
<protein>
    <recommendedName>
        <fullName evidence="7">Tetraspanin</fullName>
    </recommendedName>
</protein>
<feature type="transmembrane region" description="Helical" evidence="7">
    <location>
        <begin position="210"/>
        <end position="234"/>
    </location>
</feature>
<dbReference type="InterPro" id="IPR008952">
    <property type="entry name" value="Tetraspanin_EC2_sf"/>
</dbReference>
<keyword evidence="4 7" id="KW-1133">Transmembrane helix</keyword>
<evidence type="ECO:0000313" key="8">
    <source>
        <dbReference type="EMBL" id="RUS76206.1"/>
    </source>
</evidence>
<feature type="transmembrane region" description="Helical" evidence="7">
    <location>
        <begin position="70"/>
        <end position="92"/>
    </location>
</feature>
<dbReference type="Pfam" id="PF00335">
    <property type="entry name" value="Tetraspanin"/>
    <property type="match status" value="1"/>
</dbReference>
<comment type="caution">
    <text evidence="8">The sequence shown here is derived from an EMBL/GenBank/DDBJ whole genome shotgun (WGS) entry which is preliminary data.</text>
</comment>
<comment type="subcellular location">
    <subcellularLocation>
        <location evidence="1 7">Membrane</location>
        <topology evidence="1 7">Multi-pass membrane protein</topology>
    </subcellularLocation>
</comment>
<evidence type="ECO:0000256" key="7">
    <source>
        <dbReference type="RuleBase" id="RU361218"/>
    </source>
</evidence>